<keyword evidence="5" id="KW-0547">Nucleotide-binding</keyword>
<dbReference type="Pfam" id="PF06472">
    <property type="entry name" value="ABC_membrane_2"/>
    <property type="match status" value="1"/>
</dbReference>
<dbReference type="EMBL" id="ADCY02000002">
    <property type="protein sequence ID" value="EFG31688.1"/>
    <property type="molecule type" value="Genomic_DNA"/>
</dbReference>
<gene>
    <name evidence="12" type="ORF">HMPREF9021_00083</name>
</gene>
<reference evidence="12 13" key="1">
    <citation type="submission" date="2010-03" db="EMBL/GenBank/DDBJ databases">
        <authorList>
            <consortium name="The Broad Institute Genome Sequencing Platform"/>
            <person name="Ward D."/>
            <person name="Earl A."/>
            <person name="Feldgarden M."/>
            <person name="Gevers D."/>
            <person name="Young S."/>
            <person name="Zeng Q."/>
            <person name="Koehrsen M."/>
            <person name="Alvarado L."/>
            <person name="Berlin A.M."/>
            <person name="Borenstein D."/>
            <person name="Chapman S.B."/>
            <person name="Chen Z."/>
            <person name="Engels R."/>
            <person name="Freedman E."/>
            <person name="Gellesch M."/>
            <person name="Goldberg J."/>
            <person name="Griggs A."/>
            <person name="Gujja S."/>
            <person name="Heilman E.R."/>
            <person name="Heiman D.I."/>
            <person name="Hepburn T.A."/>
            <person name="Howarth C."/>
            <person name="Jen D."/>
            <person name="Larson L."/>
            <person name="Mehta T."/>
            <person name="Park D."/>
            <person name="Pearson M."/>
            <person name="Richards J."/>
            <person name="Roberts A."/>
            <person name="Saif S."/>
            <person name="Shea T.D."/>
            <person name="Shenoy N."/>
            <person name="Sisk P."/>
            <person name="Stolte C."/>
            <person name="Sykes S.N."/>
            <person name="Walk T."/>
            <person name="White J."/>
            <person name="Yandava C."/>
            <person name="Izard J."/>
            <person name="Baranova O.V."/>
            <person name="Blanton J.M."/>
            <person name="Tanner A.C."/>
            <person name="Dewhirst F."/>
            <person name="Haas B."/>
            <person name="Nusbaum C."/>
            <person name="Birren B."/>
        </authorList>
    </citation>
    <scope>NUCLEOTIDE SEQUENCE [LARGE SCALE GENOMIC DNA]</scope>
    <source>
        <strain evidence="12 13">ATCC 29453</strain>
    </source>
</reference>
<dbReference type="PROSITE" id="PS00211">
    <property type="entry name" value="ABC_TRANSPORTER_1"/>
    <property type="match status" value="1"/>
</dbReference>
<evidence type="ECO:0000256" key="9">
    <source>
        <dbReference type="SAM" id="Phobius"/>
    </source>
</evidence>
<feature type="transmembrane region" description="Helical" evidence="9">
    <location>
        <begin position="187"/>
        <end position="209"/>
    </location>
</feature>
<dbReference type="PROSITE" id="PS50929">
    <property type="entry name" value="ABC_TM1F"/>
    <property type="match status" value="1"/>
</dbReference>
<evidence type="ECO:0000256" key="2">
    <source>
        <dbReference type="ARBA" id="ARBA00022448"/>
    </source>
</evidence>
<dbReference type="InterPro" id="IPR036640">
    <property type="entry name" value="ABC1_TM_sf"/>
</dbReference>
<dbReference type="SUPFAM" id="SSF90123">
    <property type="entry name" value="ABC transporter transmembrane region"/>
    <property type="match status" value="1"/>
</dbReference>
<evidence type="ECO:0000256" key="7">
    <source>
        <dbReference type="ARBA" id="ARBA00022989"/>
    </source>
</evidence>
<feature type="domain" description="ABC transmembrane type-1" evidence="11">
    <location>
        <begin position="160"/>
        <end position="358"/>
    </location>
</feature>
<dbReference type="GO" id="GO:0005886">
    <property type="term" value="C:plasma membrane"/>
    <property type="evidence" value="ECO:0007669"/>
    <property type="project" value="UniProtKB-SubCell"/>
</dbReference>
<dbReference type="eggNOG" id="COG4178">
    <property type="taxonomic scope" value="Bacteria"/>
</dbReference>
<dbReference type="InterPro" id="IPR011527">
    <property type="entry name" value="ABC1_TM_dom"/>
</dbReference>
<feature type="transmembrane region" description="Helical" evidence="9">
    <location>
        <begin position="14"/>
        <end position="34"/>
    </location>
</feature>
<dbReference type="GO" id="GO:0005524">
    <property type="term" value="F:ATP binding"/>
    <property type="evidence" value="ECO:0007669"/>
    <property type="project" value="UniProtKB-KW"/>
</dbReference>
<dbReference type="RefSeq" id="WP_002641010.1">
    <property type="nucleotide sequence ID" value="NZ_CP019448.1"/>
</dbReference>
<dbReference type="SUPFAM" id="SSF52540">
    <property type="entry name" value="P-loop containing nucleoside triphosphate hydrolases"/>
    <property type="match status" value="1"/>
</dbReference>
<dbReference type="CDD" id="cd03223">
    <property type="entry name" value="ABCD_peroxisomal_ALDP"/>
    <property type="match status" value="1"/>
</dbReference>
<evidence type="ECO:0000256" key="1">
    <source>
        <dbReference type="ARBA" id="ARBA00004651"/>
    </source>
</evidence>
<dbReference type="Pfam" id="PF00005">
    <property type="entry name" value="ABC_tran"/>
    <property type="match status" value="1"/>
</dbReference>
<evidence type="ECO:0000256" key="8">
    <source>
        <dbReference type="ARBA" id="ARBA00023136"/>
    </source>
</evidence>
<dbReference type="InterPro" id="IPR027417">
    <property type="entry name" value="P-loop_NTPase"/>
</dbReference>
<reference evidence="12 13" key="2">
    <citation type="submission" date="2011-10" db="EMBL/GenBank/DDBJ databases">
        <title>The Genome Sequence of Simonsiella muelleri ATCC 29453.</title>
        <authorList>
            <consortium name="The Broad Institute Genome Sequencing Platform"/>
            <consortium name="The Broad Institute Genome Sequencing Center for Infectious Disease"/>
            <person name="Earl A."/>
            <person name="Ward D."/>
            <person name="Feldgarden M."/>
            <person name="Gevers D."/>
            <person name="Izard J."/>
            <person name="Baranova O.V."/>
            <person name="Blanton J.M."/>
            <person name="Tanner A.C."/>
            <person name="Dewhirst F."/>
            <person name="Young S.K."/>
            <person name="Zeng Q."/>
            <person name="Gargeya S."/>
            <person name="Fitzgerald M."/>
            <person name="Haas B."/>
            <person name="Abouelleil A."/>
            <person name="Alvarado L."/>
            <person name="Arachchi H.M."/>
            <person name="Berlin A."/>
            <person name="Brown A."/>
            <person name="Chapman S.B."/>
            <person name="Chen Z."/>
            <person name="Dunbar C."/>
            <person name="Freedman E."/>
            <person name="Gearin G."/>
            <person name="Goldberg J."/>
            <person name="Griggs A."/>
            <person name="Gujja S."/>
            <person name="Heiman D."/>
            <person name="Howarth C."/>
            <person name="Larson L."/>
            <person name="Lui A."/>
            <person name="MacDonald P.J.P."/>
            <person name="Montmayeur A."/>
            <person name="Murphy C."/>
            <person name="Neiman D."/>
            <person name="Pearson M."/>
            <person name="Priest M."/>
            <person name="Roberts A."/>
            <person name="Saif S."/>
            <person name="Shea T."/>
            <person name="Shenoy N."/>
            <person name="Sisk P."/>
            <person name="Stolte C."/>
            <person name="Sykes S."/>
            <person name="Wortman J."/>
            <person name="Nusbaum C."/>
            <person name="Birren B."/>
        </authorList>
    </citation>
    <scope>NUCLEOTIDE SEQUENCE [LARGE SCALE GENOMIC DNA]</scope>
    <source>
        <strain evidence="12 13">ATCC 29453</strain>
    </source>
</reference>
<feature type="transmembrane region" description="Helical" evidence="9">
    <location>
        <begin position="55"/>
        <end position="75"/>
    </location>
</feature>
<dbReference type="Gene3D" id="3.40.50.300">
    <property type="entry name" value="P-loop containing nucleotide triphosphate hydrolases"/>
    <property type="match status" value="1"/>
</dbReference>
<protein>
    <recommendedName>
        <fullName evidence="14">ABC transporter domain-containing protein</fullName>
    </recommendedName>
</protein>
<keyword evidence="6" id="KW-0067">ATP-binding</keyword>
<organism evidence="12 13">
    <name type="scientific">Simonsiella muelleri ATCC 29453</name>
    <dbReference type="NCBI Taxonomy" id="641147"/>
    <lineage>
        <taxon>Bacteria</taxon>
        <taxon>Pseudomonadati</taxon>
        <taxon>Pseudomonadota</taxon>
        <taxon>Betaproteobacteria</taxon>
        <taxon>Neisseriales</taxon>
        <taxon>Neisseriaceae</taxon>
        <taxon>Simonsiella</taxon>
    </lineage>
</organism>
<feature type="domain" description="ABC transporter" evidence="10">
    <location>
        <begin position="391"/>
        <end position="581"/>
    </location>
</feature>
<dbReference type="PANTHER" id="PTHR11384:SF59">
    <property type="entry name" value="LYSOSOMAL COBALAMIN TRANSPORTER ABCD4"/>
    <property type="match status" value="1"/>
</dbReference>
<comment type="subcellular location">
    <subcellularLocation>
        <location evidence="1">Cell membrane</location>
        <topology evidence="1">Multi-pass membrane protein</topology>
    </subcellularLocation>
</comment>
<keyword evidence="4 9" id="KW-0812">Transmembrane</keyword>
<evidence type="ECO:0008006" key="14">
    <source>
        <dbReference type="Google" id="ProtNLM"/>
    </source>
</evidence>
<comment type="caution">
    <text evidence="12">The sequence shown here is derived from an EMBL/GenBank/DDBJ whole genome shotgun (WGS) entry which is preliminary data.</text>
</comment>
<dbReference type="STRING" id="641147.HMPREF9021_00083"/>
<dbReference type="Gene3D" id="1.20.1560.10">
    <property type="entry name" value="ABC transporter type 1, transmembrane domain"/>
    <property type="match status" value="1"/>
</dbReference>
<dbReference type="GO" id="GO:0140359">
    <property type="term" value="F:ABC-type transporter activity"/>
    <property type="evidence" value="ECO:0007669"/>
    <property type="project" value="InterPro"/>
</dbReference>
<dbReference type="OrthoDB" id="9810134at2"/>
<evidence type="ECO:0000256" key="6">
    <source>
        <dbReference type="ARBA" id="ARBA00022840"/>
    </source>
</evidence>
<dbReference type="KEGG" id="smur:BWP33_02165"/>
<accession>V9HDP7</accession>
<evidence type="ECO:0000259" key="11">
    <source>
        <dbReference type="PROSITE" id="PS50929"/>
    </source>
</evidence>
<dbReference type="GO" id="GO:0016887">
    <property type="term" value="F:ATP hydrolysis activity"/>
    <property type="evidence" value="ECO:0007669"/>
    <property type="project" value="InterPro"/>
</dbReference>
<evidence type="ECO:0000313" key="12">
    <source>
        <dbReference type="EMBL" id="EFG31688.1"/>
    </source>
</evidence>
<evidence type="ECO:0000313" key="13">
    <source>
        <dbReference type="Proteomes" id="UP000017813"/>
    </source>
</evidence>
<evidence type="ECO:0000259" key="10">
    <source>
        <dbReference type="PROSITE" id="PS50893"/>
    </source>
</evidence>
<dbReference type="PROSITE" id="PS50893">
    <property type="entry name" value="ABC_TRANSPORTER_2"/>
    <property type="match status" value="1"/>
</dbReference>
<keyword evidence="2" id="KW-0813">Transport</keyword>
<evidence type="ECO:0000256" key="5">
    <source>
        <dbReference type="ARBA" id="ARBA00022741"/>
    </source>
</evidence>
<dbReference type="SMART" id="SM00382">
    <property type="entry name" value="AAA"/>
    <property type="match status" value="1"/>
</dbReference>
<evidence type="ECO:0000256" key="3">
    <source>
        <dbReference type="ARBA" id="ARBA00022475"/>
    </source>
</evidence>
<name>V9HDP7_9NEIS</name>
<dbReference type="PANTHER" id="PTHR11384">
    <property type="entry name" value="ATP-BINDING CASSETTE, SUB-FAMILY D MEMBER"/>
    <property type="match status" value="1"/>
</dbReference>
<dbReference type="HOGENOM" id="CLU_007587_6_2_4"/>
<keyword evidence="3" id="KW-1003">Cell membrane</keyword>
<keyword evidence="8 9" id="KW-0472">Membrane</keyword>
<proteinExistence type="predicted"/>
<dbReference type="AlphaFoldDB" id="V9HDP7"/>
<keyword evidence="13" id="KW-1185">Reference proteome</keyword>
<keyword evidence="7 9" id="KW-1133">Transmembrane helix</keyword>
<evidence type="ECO:0000256" key="4">
    <source>
        <dbReference type="ARBA" id="ARBA00022692"/>
    </source>
</evidence>
<feature type="transmembrane region" description="Helical" evidence="9">
    <location>
        <begin position="215"/>
        <end position="234"/>
    </location>
</feature>
<dbReference type="InterPro" id="IPR050835">
    <property type="entry name" value="ABC_transporter_sub-D"/>
</dbReference>
<dbReference type="Proteomes" id="UP000017813">
    <property type="component" value="Unassembled WGS sequence"/>
</dbReference>
<dbReference type="InterPro" id="IPR003439">
    <property type="entry name" value="ABC_transporter-like_ATP-bd"/>
</dbReference>
<dbReference type="InterPro" id="IPR017871">
    <property type="entry name" value="ABC_transporter-like_CS"/>
</dbReference>
<dbReference type="InterPro" id="IPR003593">
    <property type="entry name" value="AAA+_ATPase"/>
</dbReference>
<sequence>MQKWQIELNATPMWLLQTFMGVLLAVLLTVFWVSKTQFGKQFKQVLAPCLDRKSYFKMIILLVIMMILLLTEIRLNVLSTFMTAGLLNALQDMNVSAFWLFVGMNASVVLLRTLNGAINDFFDQALAIKWAERLNRVLVVGWLTHKNYYTMQMQKMIPDNIDQRIQQDAQDFIGDTIQFIRGMLDSVISSMEFAIVLWGLSGILLVFGVEIPKGLVFVVFLFVLLATGLAMWIGQPLIEYHYENERLNGDYRYSLIRVRDHAESIAFYAGEAREQKYLALNFQAIIRNRWQIAKQSVFLSGFNDISSQGVQLLPAILQAPRVFAKEIKVGDVQQTIQVFARLQKALSFFRLFYKQFTAYRARLARLSGFLDGLSDKHQVAALTRETVSGSLKLVDANLLHPNGKILLKNINLSLKQGESLLLKGKSGCGKTSLLRSMAGLWVFGGSGSLYAPDLSDILFVPQRAYMPQGTLHDAICYPQQNVQHDELSAVLQDCHLTHLSALLPEKQDWQHILSLGELQRIAFARILLAKPQLILLDEATSALDENTEAHLYQLIRERLPESMIVSIGHRNTLTQFHQQQIDLS</sequence>